<dbReference type="AlphaFoldDB" id="A0AAD5XBZ9"/>
<gene>
    <name evidence="2" type="ORF">HK100_000182</name>
</gene>
<accession>A0AAD5XBZ9</accession>
<dbReference type="GO" id="GO:0008236">
    <property type="term" value="F:serine-type peptidase activity"/>
    <property type="evidence" value="ECO:0007669"/>
    <property type="project" value="InterPro"/>
</dbReference>
<dbReference type="SUPFAM" id="SSF53474">
    <property type="entry name" value="alpha/beta-Hydrolases"/>
    <property type="match status" value="1"/>
</dbReference>
<dbReference type="Gene3D" id="3.40.50.1820">
    <property type="entry name" value="alpha/beta hydrolase"/>
    <property type="match status" value="1"/>
</dbReference>
<dbReference type="EMBL" id="JADGJH010001030">
    <property type="protein sequence ID" value="KAJ3119715.1"/>
    <property type="molecule type" value="Genomic_DNA"/>
</dbReference>
<keyword evidence="3" id="KW-1185">Reference proteome</keyword>
<evidence type="ECO:0000259" key="1">
    <source>
        <dbReference type="Pfam" id="PF00326"/>
    </source>
</evidence>
<dbReference type="GO" id="GO:0006508">
    <property type="term" value="P:proteolysis"/>
    <property type="evidence" value="ECO:0007669"/>
    <property type="project" value="InterPro"/>
</dbReference>
<name>A0AAD5XBZ9_9FUNG</name>
<sequence>MGHSSSAGGFTTLAVLTFKPNVFTCGASKFGVSDLKSLAEFTHKFEAHIKKKSKYLDIVFGTRDLSEKETLEIYEARSPINHVDTIVSPLLVLQRSIDKVVPPNQAELIVSAIKAKGGVVEYVLFEGWKTGETIKKAIEIEYEFYLKSLNI</sequence>
<feature type="domain" description="Peptidase S9 prolyl oligopeptidase catalytic" evidence="1">
    <location>
        <begin position="6"/>
        <end position="149"/>
    </location>
</feature>
<dbReference type="PANTHER" id="PTHR43056">
    <property type="entry name" value="PEPTIDASE S9 PROLYL OLIGOPEPTIDASE"/>
    <property type="match status" value="1"/>
</dbReference>
<evidence type="ECO:0000313" key="3">
    <source>
        <dbReference type="Proteomes" id="UP001211907"/>
    </source>
</evidence>
<dbReference type="PANTHER" id="PTHR43056:SF5">
    <property type="entry name" value="PEPTIDASE S9 PROLYL OLIGOPEPTIDASE CATALYTIC DOMAIN-CONTAINING PROTEIN"/>
    <property type="match status" value="1"/>
</dbReference>
<organism evidence="2 3">
    <name type="scientific">Physocladia obscura</name>
    <dbReference type="NCBI Taxonomy" id="109957"/>
    <lineage>
        <taxon>Eukaryota</taxon>
        <taxon>Fungi</taxon>
        <taxon>Fungi incertae sedis</taxon>
        <taxon>Chytridiomycota</taxon>
        <taxon>Chytridiomycota incertae sedis</taxon>
        <taxon>Chytridiomycetes</taxon>
        <taxon>Chytridiales</taxon>
        <taxon>Chytriomycetaceae</taxon>
        <taxon>Physocladia</taxon>
    </lineage>
</organism>
<comment type="caution">
    <text evidence="2">The sequence shown here is derived from an EMBL/GenBank/DDBJ whole genome shotgun (WGS) entry which is preliminary data.</text>
</comment>
<evidence type="ECO:0000313" key="2">
    <source>
        <dbReference type="EMBL" id="KAJ3119715.1"/>
    </source>
</evidence>
<dbReference type="Pfam" id="PF00326">
    <property type="entry name" value="Peptidase_S9"/>
    <property type="match status" value="1"/>
</dbReference>
<dbReference type="InterPro" id="IPR029058">
    <property type="entry name" value="AB_hydrolase_fold"/>
</dbReference>
<dbReference type="Proteomes" id="UP001211907">
    <property type="component" value="Unassembled WGS sequence"/>
</dbReference>
<dbReference type="InterPro" id="IPR001375">
    <property type="entry name" value="Peptidase_S9_cat"/>
</dbReference>
<reference evidence="2" key="1">
    <citation type="submission" date="2020-05" db="EMBL/GenBank/DDBJ databases">
        <title>Phylogenomic resolution of chytrid fungi.</title>
        <authorList>
            <person name="Stajich J.E."/>
            <person name="Amses K."/>
            <person name="Simmons R."/>
            <person name="Seto K."/>
            <person name="Myers J."/>
            <person name="Bonds A."/>
            <person name="Quandt C.A."/>
            <person name="Barry K."/>
            <person name="Liu P."/>
            <person name="Grigoriev I."/>
            <person name="Longcore J.E."/>
            <person name="James T.Y."/>
        </authorList>
    </citation>
    <scope>NUCLEOTIDE SEQUENCE</scope>
    <source>
        <strain evidence="2">JEL0513</strain>
    </source>
</reference>
<protein>
    <recommendedName>
        <fullName evidence="1">Peptidase S9 prolyl oligopeptidase catalytic domain-containing protein</fullName>
    </recommendedName>
</protein>
<dbReference type="InterPro" id="IPR050585">
    <property type="entry name" value="Xaa-Pro_dipeptidyl-ppase/CocE"/>
</dbReference>
<proteinExistence type="predicted"/>